<name>A0A420XT04_9ACTN</name>
<dbReference type="AlphaFoldDB" id="A0A420XT04"/>
<sequence length="251" mass="26043">MRVVVVGGTGQIGTRVRERLGRSGHEAVSASRASGVDTLTGEGLDEVLAGADVVVDVTNSPSLAPDEVLAFFETTGRTLAAAEAAAGVQHHLVVSIVGLDGMQDSPYMRAKLAQERILESSGVPFTALRATQFMEFTGGILAMSTQDGVVRLPDADIQPVAADDVADALAELAVGEPVQGPVELGGPDVLPIGELARRYLAARGEQRELVVDAQALYSGAVLERGSLCTHPGARVGAVSLEQWLASPAARR</sequence>
<dbReference type="PANTHER" id="PTHR12126:SF11">
    <property type="entry name" value="NADH DEHYDROGENASE [UBIQUINONE] 1 ALPHA SUBCOMPLEX SUBUNIT 9, MITOCHONDRIAL"/>
    <property type="match status" value="1"/>
</dbReference>
<comment type="caution">
    <text evidence="2">The sequence shown here is derived from an EMBL/GenBank/DDBJ whole genome shotgun (WGS) entry which is preliminary data.</text>
</comment>
<protein>
    <submittedName>
        <fullName evidence="2">Uncharacterized protein YbjT (DUF2867 family)</fullName>
    </submittedName>
</protein>
<dbReference type="Gene3D" id="3.40.50.720">
    <property type="entry name" value="NAD(P)-binding Rossmann-like Domain"/>
    <property type="match status" value="1"/>
</dbReference>
<dbReference type="InterPro" id="IPR051207">
    <property type="entry name" value="ComplexI_NDUFA9_subunit"/>
</dbReference>
<proteinExistence type="predicted"/>
<organism evidence="2 3">
    <name type="scientific">Motilibacter peucedani</name>
    <dbReference type="NCBI Taxonomy" id="598650"/>
    <lineage>
        <taxon>Bacteria</taxon>
        <taxon>Bacillati</taxon>
        <taxon>Actinomycetota</taxon>
        <taxon>Actinomycetes</taxon>
        <taxon>Motilibacterales</taxon>
        <taxon>Motilibacteraceae</taxon>
        <taxon>Motilibacter</taxon>
    </lineage>
</organism>
<keyword evidence="3" id="KW-1185">Reference proteome</keyword>
<dbReference type="InParanoid" id="A0A420XT04"/>
<feature type="domain" description="NAD(P)-binding" evidence="1">
    <location>
        <begin position="7"/>
        <end position="172"/>
    </location>
</feature>
<dbReference type="InterPro" id="IPR036291">
    <property type="entry name" value="NAD(P)-bd_dom_sf"/>
</dbReference>
<gene>
    <name evidence="2" type="ORF">CLV35_0373</name>
</gene>
<accession>A0A420XT04</accession>
<reference evidence="2 3" key="1">
    <citation type="submission" date="2018-10" db="EMBL/GenBank/DDBJ databases">
        <title>Genomic Encyclopedia of Archaeal and Bacterial Type Strains, Phase II (KMG-II): from individual species to whole genera.</title>
        <authorList>
            <person name="Goeker M."/>
        </authorList>
    </citation>
    <scope>NUCLEOTIDE SEQUENCE [LARGE SCALE GENOMIC DNA]</scope>
    <source>
        <strain evidence="2 3">RP-AC37</strain>
    </source>
</reference>
<dbReference type="PANTHER" id="PTHR12126">
    <property type="entry name" value="NADH-UBIQUINONE OXIDOREDUCTASE 39 KDA SUBUNIT-RELATED"/>
    <property type="match status" value="1"/>
</dbReference>
<dbReference type="OrthoDB" id="9771302at2"/>
<evidence type="ECO:0000313" key="3">
    <source>
        <dbReference type="Proteomes" id="UP000281955"/>
    </source>
</evidence>
<evidence type="ECO:0000259" key="1">
    <source>
        <dbReference type="Pfam" id="PF13460"/>
    </source>
</evidence>
<dbReference type="RefSeq" id="WP_121191720.1">
    <property type="nucleotide sequence ID" value="NZ_RBWV01000009.1"/>
</dbReference>
<dbReference type="InterPro" id="IPR016040">
    <property type="entry name" value="NAD(P)-bd_dom"/>
</dbReference>
<dbReference type="EMBL" id="RBWV01000009">
    <property type="protein sequence ID" value="RKS79956.1"/>
    <property type="molecule type" value="Genomic_DNA"/>
</dbReference>
<dbReference type="GO" id="GO:0044877">
    <property type="term" value="F:protein-containing complex binding"/>
    <property type="evidence" value="ECO:0007669"/>
    <property type="project" value="TreeGrafter"/>
</dbReference>
<dbReference type="Proteomes" id="UP000281955">
    <property type="component" value="Unassembled WGS sequence"/>
</dbReference>
<dbReference type="Pfam" id="PF13460">
    <property type="entry name" value="NAD_binding_10"/>
    <property type="match status" value="1"/>
</dbReference>
<evidence type="ECO:0000313" key="2">
    <source>
        <dbReference type="EMBL" id="RKS79956.1"/>
    </source>
</evidence>
<dbReference type="SUPFAM" id="SSF51735">
    <property type="entry name" value="NAD(P)-binding Rossmann-fold domains"/>
    <property type="match status" value="1"/>
</dbReference>